<evidence type="ECO:0000313" key="2">
    <source>
        <dbReference type="Proteomes" id="UP000007397"/>
    </source>
</evidence>
<dbReference type="PATRIC" id="fig|866895.3.peg.1799"/>
<name>I0JLV9_HALH3</name>
<dbReference type="EMBL" id="HE717023">
    <property type="protein sequence ID" value="CCG45129.1"/>
    <property type="molecule type" value="Genomic_DNA"/>
</dbReference>
<dbReference type="HOGENOM" id="CLU_2699580_0_0_9"/>
<accession>I0JLV9</accession>
<protein>
    <recommendedName>
        <fullName evidence="3">TipAS antibiotic-recognition domain-containing protein</fullName>
    </recommendedName>
</protein>
<keyword evidence="2" id="KW-1185">Reference proteome</keyword>
<dbReference type="KEGG" id="hhd:HBHAL_2781"/>
<organism evidence="1 2">
    <name type="scientific">Halobacillus halophilus (strain ATCC 35676 / DSM 2266 / JCM 20832 / KCTC 3685 / LMG 17431 / NBRC 102448 / NCIMB 2269)</name>
    <name type="common">Sporosarcina halophila</name>
    <dbReference type="NCBI Taxonomy" id="866895"/>
    <lineage>
        <taxon>Bacteria</taxon>
        <taxon>Bacillati</taxon>
        <taxon>Bacillota</taxon>
        <taxon>Bacilli</taxon>
        <taxon>Bacillales</taxon>
        <taxon>Bacillaceae</taxon>
        <taxon>Halobacillus</taxon>
    </lineage>
</organism>
<reference evidence="1 2" key="1">
    <citation type="journal article" date="2013" name="Environ. Microbiol.">
        <title>Chloride and organic osmolytes: a hybrid strategy to cope with elevated salinities by the moderately halophilic, chloride-dependent bacterium Halobacillus halophilus.</title>
        <authorList>
            <person name="Saum S.H."/>
            <person name="Pfeiffer F."/>
            <person name="Palm P."/>
            <person name="Rampp M."/>
            <person name="Schuster S.C."/>
            <person name="Muller V."/>
            <person name="Oesterhelt D."/>
        </authorList>
    </citation>
    <scope>NUCLEOTIDE SEQUENCE [LARGE SCALE GENOMIC DNA]</scope>
    <source>
        <strain evidence="2">ATCC 35676 / DSM 2266 / JCM 20832 / KCTC 3685 / LMG 17431 / NBRC 102448 / NCIMB 2269</strain>
    </source>
</reference>
<sequence>MIQMSTDMLEDFQYHLKKYMEYTTEMRAAFEHLSEHQQKIIVEASPTKTGPETLSKQAYAWHDELYKRLNIEK</sequence>
<dbReference type="AlphaFoldDB" id="I0JLV9"/>
<evidence type="ECO:0000313" key="1">
    <source>
        <dbReference type="EMBL" id="CCG45129.1"/>
    </source>
</evidence>
<proteinExistence type="predicted"/>
<dbReference type="eggNOG" id="ENOG50304KG">
    <property type="taxonomic scope" value="Bacteria"/>
</dbReference>
<evidence type="ECO:0008006" key="3">
    <source>
        <dbReference type="Google" id="ProtNLM"/>
    </source>
</evidence>
<dbReference type="Proteomes" id="UP000007397">
    <property type="component" value="Chromosome"/>
</dbReference>
<gene>
    <name evidence="1" type="ordered locus">HBHAL_2781</name>
</gene>